<comment type="similarity">
    <text evidence="2">Belongs to the autoinducer-2 exporter (AI-2E) (TC 2.A.86) family.</text>
</comment>
<name>A0A2R4CC87_9BURK</name>
<dbReference type="Pfam" id="PF19306">
    <property type="entry name" value="WHD_Lhr"/>
    <property type="match status" value="1"/>
</dbReference>
<dbReference type="Proteomes" id="UP000240505">
    <property type="component" value="Chromosome"/>
</dbReference>
<keyword evidence="10" id="KW-0238">DNA-binding</keyword>
<protein>
    <submittedName>
        <fullName evidence="17">ATP-dependent DNA helicase</fullName>
    </submittedName>
</protein>
<dbReference type="InterPro" id="IPR045628">
    <property type="entry name" value="Lhr_WH_dom"/>
</dbReference>
<keyword evidence="9 14" id="KW-1133">Transmembrane helix</keyword>
<organism evidence="17 18">
    <name type="scientific">Pseudoduganella armeniaca</name>
    <dbReference type="NCBI Taxonomy" id="2072590"/>
    <lineage>
        <taxon>Bacteria</taxon>
        <taxon>Pseudomonadati</taxon>
        <taxon>Pseudomonadota</taxon>
        <taxon>Betaproteobacteria</taxon>
        <taxon>Burkholderiales</taxon>
        <taxon>Oxalobacteraceae</taxon>
        <taxon>Telluria group</taxon>
        <taxon>Pseudoduganella</taxon>
    </lineage>
</organism>
<evidence type="ECO:0000256" key="7">
    <source>
        <dbReference type="ARBA" id="ARBA00022806"/>
    </source>
</evidence>
<dbReference type="InterPro" id="IPR011545">
    <property type="entry name" value="DEAD/DEAH_box_helicase_dom"/>
</dbReference>
<dbReference type="InterPro" id="IPR055368">
    <property type="entry name" value="WH3_Lhr"/>
</dbReference>
<keyword evidence="18" id="KW-1185">Reference proteome</keyword>
<dbReference type="KEGG" id="masz:C9I28_16705"/>
<keyword evidence="12" id="KW-0234">DNA repair</keyword>
<evidence type="ECO:0000256" key="12">
    <source>
        <dbReference type="ARBA" id="ARBA00023204"/>
    </source>
</evidence>
<dbReference type="OrthoDB" id="9815222at2"/>
<dbReference type="InterPro" id="IPR027417">
    <property type="entry name" value="P-loop_NTPase"/>
</dbReference>
<evidence type="ECO:0000256" key="13">
    <source>
        <dbReference type="ARBA" id="ARBA00023235"/>
    </source>
</evidence>
<evidence type="ECO:0000256" key="14">
    <source>
        <dbReference type="SAM" id="Phobius"/>
    </source>
</evidence>
<dbReference type="PROSITE" id="PS51194">
    <property type="entry name" value="HELICASE_CTER"/>
    <property type="match status" value="1"/>
</dbReference>
<evidence type="ECO:0000313" key="18">
    <source>
        <dbReference type="Proteomes" id="UP000240505"/>
    </source>
</evidence>
<evidence type="ECO:0000256" key="8">
    <source>
        <dbReference type="ARBA" id="ARBA00022840"/>
    </source>
</evidence>
<dbReference type="GO" id="GO:0003677">
    <property type="term" value="F:DNA binding"/>
    <property type="evidence" value="ECO:0007669"/>
    <property type="project" value="UniProtKB-KW"/>
</dbReference>
<feature type="transmembrane region" description="Helical" evidence="14">
    <location>
        <begin position="43"/>
        <end position="76"/>
    </location>
</feature>
<dbReference type="InterPro" id="IPR055367">
    <property type="entry name" value="WH4_Lhr"/>
</dbReference>
<evidence type="ECO:0000259" key="16">
    <source>
        <dbReference type="PROSITE" id="PS51194"/>
    </source>
</evidence>
<evidence type="ECO:0000256" key="1">
    <source>
        <dbReference type="ARBA" id="ARBA00004141"/>
    </source>
</evidence>
<evidence type="ECO:0000256" key="6">
    <source>
        <dbReference type="ARBA" id="ARBA00022801"/>
    </source>
</evidence>
<feature type="domain" description="Helicase C-terminal" evidence="16">
    <location>
        <begin position="645"/>
        <end position="803"/>
    </location>
</feature>
<dbReference type="GO" id="GO:0005524">
    <property type="term" value="F:ATP binding"/>
    <property type="evidence" value="ECO:0007669"/>
    <property type="project" value="UniProtKB-KW"/>
</dbReference>
<dbReference type="SMART" id="SM00490">
    <property type="entry name" value="HELICc"/>
    <property type="match status" value="1"/>
</dbReference>
<evidence type="ECO:0000256" key="5">
    <source>
        <dbReference type="ARBA" id="ARBA00022763"/>
    </source>
</evidence>
<dbReference type="PANTHER" id="PTHR47962:SF5">
    <property type="entry name" value="ATP-DEPENDENT HELICASE LHR-RELATED"/>
    <property type="match status" value="1"/>
</dbReference>
<dbReference type="CDD" id="cd18796">
    <property type="entry name" value="SF2_C_LHR"/>
    <property type="match status" value="1"/>
</dbReference>
<dbReference type="InterPro" id="IPR052511">
    <property type="entry name" value="ATP-dep_Helicase"/>
</dbReference>
<evidence type="ECO:0000256" key="4">
    <source>
        <dbReference type="ARBA" id="ARBA00022741"/>
    </source>
</evidence>
<dbReference type="PROSITE" id="PS51192">
    <property type="entry name" value="HELICASE_ATP_BIND_1"/>
    <property type="match status" value="1"/>
</dbReference>
<evidence type="ECO:0000259" key="15">
    <source>
        <dbReference type="PROSITE" id="PS51192"/>
    </source>
</evidence>
<dbReference type="InterPro" id="IPR013701">
    <property type="entry name" value="Lhr-like_DEAD/DEAH_assoc"/>
</dbReference>
<evidence type="ECO:0000256" key="2">
    <source>
        <dbReference type="ARBA" id="ARBA00009773"/>
    </source>
</evidence>
<dbReference type="InterPro" id="IPR014001">
    <property type="entry name" value="Helicase_ATP-bd"/>
</dbReference>
<feature type="transmembrane region" description="Helical" evidence="14">
    <location>
        <begin position="306"/>
        <end position="326"/>
    </location>
</feature>
<keyword evidence="8" id="KW-0067">ATP-binding</keyword>
<keyword evidence="7 17" id="KW-0347">Helicase</keyword>
<dbReference type="GO" id="GO:0016887">
    <property type="term" value="F:ATP hydrolysis activity"/>
    <property type="evidence" value="ECO:0007669"/>
    <property type="project" value="TreeGrafter"/>
</dbReference>
<keyword evidence="11 14" id="KW-0472">Membrane</keyword>
<sequence length="1832" mass="199063">MAAHAAVACVSGPGRRIVYHVATYAILFTWSPMKQFTLPQNSFLLLLGLVTLAFLWILSPFAGAIFWGVVFAIVFAPLHYRLLEVTGNKPTASALIALLLIVLMVILPVTLIAISLVNQAAAVYAMIESGQINFGAMFQRAINGMPGWALEVLERFELTNLATLEAKLTAGAAQISQATAKYAINVGRNMLDFTVSVTVMLYLLFFLFRDGQTLSGKIRGAVPLSERYKTPLFENFITVIRATVKGNILVALAQGALGGLAFWFLDVPGPLLWGVVMAFLSLLPAVGAAIIWGPVAIYFIATGATWQGIGLVVYGVMVIGLVDNLLRPVLVGKDTKMPDYLVLLSTIGGMALFGLNGFVIGPVIAALFLATWTCSPTRPNSTAADPAMAPDPLHDFHPAVAAWFRATFAGATEAQRRAWPLIQAGRTTLIAAPTGSGKTLTAFLAAIDALVRESGQIALPDETRVLYVSPLKALSNDIRVNLLAPLEGIDAQLAALDMPPHGIRSAVRTGDTPQAERNAARKRPPHILVSTPESLYVLLGSDSGRAMLATVRTVIVDEIHAVAGGKRGSHLALSLERLDALLARPAVRVGLSATQKPIAVVAQFLAGSQRPCAIVDVGHVRARDLGLELPPVPLEAVMPNEVWERVYDRLAELAALHKTTLVFVNTRRMAERMARHLADRLGAEHVAAHHGSLAKEFRLDAEQRLKRGELRMLIATASLELGIDIGDVDLVCQIGSPRSIAAFLQRVGRSGHHVGGMPKGRLFPTSRDDLVECTALLDCVRRDELDALRIPVAPLDVLAQQVVAEVGLREWREDALFDLARGATPYAALPRERFEAVLRMLTEGYHSRQGVRGAWLHRDAVSGTVRGRRGGKLAAVMSGGTIPDNADFTVLLEPAGLNVGTVHEDFAVESLAGDVFQLGNTSYRILRVEAGKVRVEDAHGAAPNIPFWLGEAPGRSDELSLGVARLRGAIDRLLGERADHDAAIEHAVAWLYEHLGLADDAARQIVEYLARARAALGALPTADTLVLERFFDESGGMQLVLHAPYGSRVNRAWGLALRKRFCRTFNFELQAAATEDAIVLSLSESHSFPLDEVWRYLRSNSAEHVLVQALLDAPLFNVRWRWNATTALALPRFAGGRKVAPQLMRMKSDDMLAAVFPDQAACLENIAGEREIPSHPLVDQTLDDCLHEAMDADGWLALLRRMEAGEVRLLARDLPAPSPLAMEILNARPYAFLDDAPLEERRTQAVLNRRWTEPTSSDDLAALDPGAIDAVAAESWPRVRAADEMHEALVALACITVEEANASAGWNAWVAELAAGGRATRLGHLWVALERLACVQAVWPEALAEPPLAIPARLAERDAEAWTFDNALVELLRARLSGFGPQTLAAIAAPLRLPAGTVAIALARLETEGYVLRGRFTPGAADEEWCERHLLARIHRYTIRHLRREIEPVERQDFMRFLFEWQHVAPDARLQGGDALTQVLAQLEGYEAAAGAWESELLAARVRDYSQLYLDELCRAGRVVWTRVGAPASASGGPVRATPLVLLPRRQLGLWHALPAVAAEVALSPRALRVVDALRQHGAMFFDELAHDARLLGAELEDALGELVQTGLVNADSFAGLRAMLVPAAKRNTMDRRRRRGAGPTLEEAGRWALVRRADGVTLVERAAETSGQPPAPARRPRTEPATLEHIALTLLRRYGVMFWHLLEREAAWLPAWRELLPVYHRLEARGDIRGGRFVAGLSGEQFALPEAIPLLREMRRRGHDGSLVAVSGVDPLNQCGTLLPGEKVPALAGNRVLFRDGAPVATLVAGKFRYLGTPTPAEREAWHGALVGRGG</sequence>
<feature type="transmembrane region" description="Helical" evidence="14">
    <location>
        <begin position="248"/>
        <end position="265"/>
    </location>
</feature>
<keyword evidence="4" id="KW-0547">Nucleotide-binding</keyword>
<dbReference type="Gene3D" id="3.40.50.300">
    <property type="entry name" value="P-loop containing nucleotide triphosphate hydrolases"/>
    <property type="match status" value="2"/>
</dbReference>
<feature type="transmembrane region" description="Helical" evidence="14">
    <location>
        <begin position="347"/>
        <end position="372"/>
    </location>
</feature>
<dbReference type="Pfam" id="PF23235">
    <property type="entry name" value="WHD_3rd_Lhr"/>
    <property type="match status" value="1"/>
</dbReference>
<evidence type="ECO:0000256" key="3">
    <source>
        <dbReference type="ARBA" id="ARBA00022692"/>
    </source>
</evidence>
<comment type="subcellular location">
    <subcellularLocation>
        <location evidence="1">Membrane</location>
        <topology evidence="1">Multi-pass membrane protein</topology>
    </subcellularLocation>
</comment>
<dbReference type="Pfam" id="PF00271">
    <property type="entry name" value="Helicase_C"/>
    <property type="match status" value="1"/>
</dbReference>
<accession>A0A2R4CC87</accession>
<dbReference type="Pfam" id="PF08494">
    <property type="entry name" value="DEAD_assoc"/>
    <property type="match status" value="1"/>
</dbReference>
<dbReference type="SUPFAM" id="SSF52540">
    <property type="entry name" value="P-loop containing nucleoside triphosphate hydrolases"/>
    <property type="match status" value="1"/>
</dbReference>
<keyword evidence="3 14" id="KW-0812">Transmembrane</keyword>
<dbReference type="Pfam" id="PF01594">
    <property type="entry name" value="AI-2E_transport"/>
    <property type="match status" value="1"/>
</dbReference>
<evidence type="ECO:0000256" key="10">
    <source>
        <dbReference type="ARBA" id="ARBA00023125"/>
    </source>
</evidence>
<feature type="domain" description="Helicase ATP-binding" evidence="15">
    <location>
        <begin position="419"/>
        <end position="613"/>
    </location>
</feature>
<dbReference type="GO" id="GO:0016020">
    <property type="term" value="C:membrane"/>
    <property type="evidence" value="ECO:0007669"/>
    <property type="project" value="UniProtKB-SubCell"/>
</dbReference>
<gene>
    <name evidence="17" type="ORF">C9I28_16705</name>
</gene>
<evidence type="ECO:0000256" key="9">
    <source>
        <dbReference type="ARBA" id="ARBA00022989"/>
    </source>
</evidence>
<evidence type="ECO:0000256" key="11">
    <source>
        <dbReference type="ARBA" id="ARBA00023136"/>
    </source>
</evidence>
<feature type="transmembrane region" description="Helical" evidence="14">
    <location>
        <begin position="96"/>
        <end position="117"/>
    </location>
</feature>
<dbReference type="Pfam" id="PF23234">
    <property type="entry name" value="WHD_4th_Lhr"/>
    <property type="match status" value="1"/>
</dbReference>
<keyword evidence="5" id="KW-0227">DNA damage</keyword>
<dbReference type="Pfam" id="PF00270">
    <property type="entry name" value="DEAD"/>
    <property type="match status" value="1"/>
</dbReference>
<keyword evidence="6" id="KW-0378">Hydrolase</keyword>
<proteinExistence type="inferred from homology"/>
<dbReference type="EMBL" id="CP028324">
    <property type="protein sequence ID" value="AVR97100.1"/>
    <property type="molecule type" value="Genomic_DNA"/>
</dbReference>
<dbReference type="SMART" id="SM00487">
    <property type="entry name" value="DEXDc"/>
    <property type="match status" value="1"/>
</dbReference>
<dbReference type="InterPro" id="IPR002549">
    <property type="entry name" value="AI-2E-like"/>
</dbReference>
<reference evidence="17 18" key="1">
    <citation type="submission" date="2018-03" db="EMBL/GenBank/DDBJ databases">
        <title>Massilia armeniaca sp. nov., isolated from desert soil.</title>
        <authorList>
            <person name="Huang H."/>
            <person name="Ren M."/>
        </authorList>
    </citation>
    <scope>NUCLEOTIDE SEQUENCE [LARGE SCALE GENOMIC DNA]</scope>
    <source>
        <strain evidence="17 18">ZMN-3</strain>
    </source>
</reference>
<dbReference type="GO" id="GO:0006281">
    <property type="term" value="P:DNA repair"/>
    <property type="evidence" value="ECO:0007669"/>
    <property type="project" value="UniProtKB-KW"/>
</dbReference>
<evidence type="ECO:0000313" key="17">
    <source>
        <dbReference type="EMBL" id="AVR97100.1"/>
    </source>
</evidence>
<dbReference type="InterPro" id="IPR001650">
    <property type="entry name" value="Helicase_C-like"/>
</dbReference>
<dbReference type="PANTHER" id="PTHR47962">
    <property type="entry name" value="ATP-DEPENDENT HELICASE LHR-RELATED-RELATED"/>
    <property type="match status" value="1"/>
</dbReference>
<feature type="transmembrane region" description="Helical" evidence="14">
    <location>
        <begin position="190"/>
        <end position="208"/>
    </location>
</feature>
<dbReference type="GO" id="GO:0004386">
    <property type="term" value="F:helicase activity"/>
    <property type="evidence" value="ECO:0007669"/>
    <property type="project" value="UniProtKB-KW"/>
</dbReference>
<keyword evidence="13" id="KW-0413">Isomerase</keyword>
<feature type="transmembrane region" description="Helical" evidence="14">
    <location>
        <begin position="272"/>
        <end position="300"/>
    </location>
</feature>